<dbReference type="EMBL" id="CP016022">
    <property type="protein sequence ID" value="ANJ73531.1"/>
    <property type="molecule type" value="Genomic_DNA"/>
</dbReference>
<proteinExistence type="predicted"/>
<dbReference type="OrthoDB" id="5460653at2"/>
<organism evidence="1 2">
    <name type="scientific">Ralstonia insidiosa</name>
    <dbReference type="NCBI Taxonomy" id="190721"/>
    <lineage>
        <taxon>Bacteria</taxon>
        <taxon>Pseudomonadati</taxon>
        <taxon>Pseudomonadota</taxon>
        <taxon>Betaproteobacteria</taxon>
        <taxon>Burkholderiales</taxon>
        <taxon>Burkholderiaceae</taxon>
        <taxon>Ralstonia</taxon>
    </lineage>
</organism>
<gene>
    <name evidence="1" type="ORF">A9Y76_14120</name>
</gene>
<reference evidence="2" key="1">
    <citation type="submission" date="2016-06" db="EMBL/GenBank/DDBJ databases">
        <authorList>
            <person name="Xu Y."/>
            <person name="Nagy A."/>
            <person name="Yan X."/>
            <person name="Kim S.W."/>
            <person name="Haley B."/>
            <person name="Liu N.T."/>
            <person name="Nou X."/>
        </authorList>
    </citation>
    <scope>NUCLEOTIDE SEQUENCE [LARGE SCALE GENOMIC DNA]</scope>
    <source>
        <strain evidence="2">ATCC 49129</strain>
    </source>
</reference>
<dbReference type="AlphaFoldDB" id="A0A191ZZQ5"/>
<accession>A0A191ZZQ5</accession>
<dbReference type="Pfam" id="PF06252">
    <property type="entry name" value="GemA"/>
    <property type="match status" value="1"/>
</dbReference>
<dbReference type="RefSeq" id="WP_064804971.1">
    <property type="nucleotide sequence ID" value="NZ_CP016022.1"/>
</dbReference>
<dbReference type="GeneID" id="61527154"/>
<dbReference type="InterPro" id="IPR009363">
    <property type="entry name" value="Phage_Mu_Gp16"/>
</dbReference>
<name>A0A191ZZQ5_9RALS</name>
<dbReference type="Proteomes" id="UP000078572">
    <property type="component" value="Chromosome 1"/>
</dbReference>
<evidence type="ECO:0000313" key="2">
    <source>
        <dbReference type="Proteomes" id="UP000078572"/>
    </source>
</evidence>
<keyword evidence="2" id="KW-1185">Reference proteome</keyword>
<sequence length="130" mass="14400">MASRANLAKIHIARKQLGMDEDTYRAMLQSVGGVQSSKDLDDAGATKVLAHLQRSGFKPTKQTGRKPRIGGDRARLVGKIEALLADSGKPWAYAEAMAKRMFNVDKLEWCDRDQLWRLTAALQMSANRNG</sequence>
<evidence type="ECO:0000313" key="1">
    <source>
        <dbReference type="EMBL" id="ANJ73531.1"/>
    </source>
</evidence>
<protein>
    <submittedName>
        <fullName evidence="1">Uncharacterized protein</fullName>
    </submittedName>
</protein>